<feature type="transmembrane region" description="Helical" evidence="7">
    <location>
        <begin position="152"/>
        <end position="174"/>
    </location>
</feature>
<dbReference type="PANTHER" id="PTHR23511:SF5">
    <property type="entry name" value="MAJOR FACILITATOR-TYPE TRANSPORTER HXNZ-RELATED"/>
    <property type="match status" value="1"/>
</dbReference>
<feature type="region of interest" description="Disordered" evidence="6">
    <location>
        <begin position="529"/>
        <end position="552"/>
    </location>
</feature>
<keyword evidence="5 7" id="KW-0472">Membrane</keyword>
<feature type="transmembrane region" description="Helical" evidence="7">
    <location>
        <begin position="498"/>
        <end position="518"/>
    </location>
</feature>
<dbReference type="PANTHER" id="PTHR23511">
    <property type="entry name" value="SYNAPTIC VESICLE GLYCOPROTEIN 2"/>
    <property type="match status" value="1"/>
</dbReference>
<keyword evidence="2" id="KW-0813">Transport</keyword>
<feature type="transmembrane region" description="Helical" evidence="7">
    <location>
        <begin position="57"/>
        <end position="77"/>
    </location>
</feature>
<dbReference type="InterPro" id="IPR011701">
    <property type="entry name" value="MFS"/>
</dbReference>
<feature type="region of interest" description="Disordered" evidence="6">
    <location>
        <begin position="1"/>
        <end position="38"/>
    </location>
</feature>
<accession>A0A7S0PPT3</accession>
<feature type="compositionally biased region" description="Pro residues" evidence="6">
    <location>
        <begin position="13"/>
        <end position="25"/>
    </location>
</feature>
<dbReference type="SUPFAM" id="SSF103473">
    <property type="entry name" value="MFS general substrate transporter"/>
    <property type="match status" value="1"/>
</dbReference>
<sequence length="552" mass="59181">MEVGDGLVEQPRSSPPPPPPGPNPTPATTSQHPTVGTEPTWTVDEAIDEIGFGPFQLVMLCVTGLAWMGDAMEMMLLSFLGPAARCEWGISPRQEGMLTSVVFVGMLFGAPTWGQIADWKGRKLAFFCTTLWIFIAGLASSFAGSFDELCAWRAIVGFGLGGVPVAFSVFMEFLPSGNRGVWLTIIETFWTLGSVAAAGLAWAVLPHHSWRLLLQLSTAPLALLLLLIPFVSESPYHSAAVGDYDAAKATLTRMAKANAPRNPTALPKGTLVGRPVFQSSVTRDEGAGRFERFVAMASKPFRRIATLLEKGQRKQTLMLWFIFFAVAFSYYGVVLLTTEVHVDSNAARGDGRKGGTRGGDDAVACTGHGSPDLDFGAYRDIFVSSTAELPGLVLAALSVDLIGRRNSLSSSMALNVVPLLALLGYATFPIWLETLALFLSRAASMWAFTVLYIYAPETVNTSVRATAMGMGNAVARLGGMLCPLFAVEMVESGRMTGAIAFFAALACVTSTVAFFLPIETAGKRLDQVDETAEERRGDVELTYGATEPTSKK</sequence>
<evidence type="ECO:0000259" key="8">
    <source>
        <dbReference type="PROSITE" id="PS50850"/>
    </source>
</evidence>
<keyword evidence="3 7" id="KW-0812">Transmembrane</keyword>
<reference evidence="9" key="1">
    <citation type="submission" date="2021-01" db="EMBL/GenBank/DDBJ databases">
        <authorList>
            <person name="Corre E."/>
            <person name="Pelletier E."/>
            <person name="Niang G."/>
            <person name="Scheremetjew M."/>
            <person name="Finn R."/>
            <person name="Kale V."/>
            <person name="Holt S."/>
            <person name="Cochrane G."/>
            <person name="Meng A."/>
            <person name="Brown T."/>
            <person name="Cohen L."/>
        </authorList>
    </citation>
    <scope>NUCLEOTIDE SEQUENCE</scope>
    <source>
        <strain evidence="9">CCMP494</strain>
    </source>
</reference>
<dbReference type="PROSITE" id="PS00216">
    <property type="entry name" value="SUGAR_TRANSPORT_1"/>
    <property type="match status" value="1"/>
</dbReference>
<dbReference type="GO" id="GO:0022857">
    <property type="term" value="F:transmembrane transporter activity"/>
    <property type="evidence" value="ECO:0007669"/>
    <property type="project" value="InterPro"/>
</dbReference>
<evidence type="ECO:0000313" key="9">
    <source>
        <dbReference type="EMBL" id="CAD8589516.1"/>
    </source>
</evidence>
<feature type="compositionally biased region" description="Basic and acidic residues" evidence="6">
    <location>
        <begin position="529"/>
        <end position="539"/>
    </location>
</feature>
<protein>
    <recommendedName>
        <fullName evidence="8">Major facilitator superfamily (MFS) profile domain-containing protein</fullName>
    </recommendedName>
</protein>
<evidence type="ECO:0000256" key="7">
    <source>
        <dbReference type="SAM" id="Phobius"/>
    </source>
</evidence>
<feature type="transmembrane region" description="Helical" evidence="7">
    <location>
        <begin position="124"/>
        <end position="146"/>
    </location>
</feature>
<keyword evidence="4 7" id="KW-1133">Transmembrane helix</keyword>
<evidence type="ECO:0000256" key="2">
    <source>
        <dbReference type="ARBA" id="ARBA00022448"/>
    </source>
</evidence>
<feature type="transmembrane region" description="Helical" evidence="7">
    <location>
        <begin position="381"/>
        <end position="402"/>
    </location>
</feature>
<feature type="transmembrane region" description="Helical" evidence="7">
    <location>
        <begin position="317"/>
        <end position="336"/>
    </location>
</feature>
<proteinExistence type="predicted"/>
<feature type="transmembrane region" description="Helical" evidence="7">
    <location>
        <begin position="210"/>
        <end position="231"/>
    </location>
</feature>
<feature type="transmembrane region" description="Helical" evidence="7">
    <location>
        <begin position="414"/>
        <end position="432"/>
    </location>
</feature>
<dbReference type="Pfam" id="PF07690">
    <property type="entry name" value="MFS_1"/>
    <property type="match status" value="1"/>
</dbReference>
<feature type="transmembrane region" description="Helical" evidence="7">
    <location>
        <begin position="181"/>
        <end position="204"/>
    </location>
</feature>
<dbReference type="InterPro" id="IPR005829">
    <property type="entry name" value="Sugar_transporter_CS"/>
</dbReference>
<name>A0A7S0PPT3_MICPS</name>
<comment type="subcellular location">
    <subcellularLocation>
        <location evidence="1">Membrane</location>
        <topology evidence="1">Multi-pass membrane protein</topology>
    </subcellularLocation>
</comment>
<evidence type="ECO:0000256" key="3">
    <source>
        <dbReference type="ARBA" id="ARBA00022692"/>
    </source>
</evidence>
<dbReference type="AlphaFoldDB" id="A0A7S0PPT3"/>
<dbReference type="Gene3D" id="1.20.1250.20">
    <property type="entry name" value="MFS general substrate transporter like domains"/>
    <property type="match status" value="1"/>
</dbReference>
<dbReference type="InterPro" id="IPR020846">
    <property type="entry name" value="MFS_dom"/>
</dbReference>
<dbReference type="Pfam" id="PF00083">
    <property type="entry name" value="Sugar_tr"/>
    <property type="match status" value="1"/>
</dbReference>
<gene>
    <name evidence="9" type="ORF">MSP1404_LOCUS6995</name>
</gene>
<dbReference type="GO" id="GO:0016020">
    <property type="term" value="C:membrane"/>
    <property type="evidence" value="ECO:0007669"/>
    <property type="project" value="UniProtKB-SubCell"/>
</dbReference>
<dbReference type="InterPro" id="IPR036259">
    <property type="entry name" value="MFS_trans_sf"/>
</dbReference>
<dbReference type="EMBL" id="HBEV01009145">
    <property type="protein sequence ID" value="CAD8589516.1"/>
    <property type="molecule type" value="Transcribed_RNA"/>
</dbReference>
<dbReference type="InterPro" id="IPR005828">
    <property type="entry name" value="MFS_sugar_transport-like"/>
</dbReference>
<evidence type="ECO:0000256" key="5">
    <source>
        <dbReference type="ARBA" id="ARBA00023136"/>
    </source>
</evidence>
<feature type="domain" description="Major facilitator superfamily (MFS) profile" evidence="8">
    <location>
        <begin position="59"/>
        <end position="521"/>
    </location>
</feature>
<evidence type="ECO:0000256" key="6">
    <source>
        <dbReference type="SAM" id="MobiDB-lite"/>
    </source>
</evidence>
<dbReference type="PROSITE" id="PS50850">
    <property type="entry name" value="MFS"/>
    <property type="match status" value="1"/>
</dbReference>
<evidence type="ECO:0000256" key="1">
    <source>
        <dbReference type="ARBA" id="ARBA00004141"/>
    </source>
</evidence>
<organism evidence="9">
    <name type="scientific">Micromonas pusilla</name>
    <name type="common">Picoplanktonic green alga</name>
    <name type="synonym">Chromulina pusilla</name>
    <dbReference type="NCBI Taxonomy" id="38833"/>
    <lineage>
        <taxon>Eukaryota</taxon>
        <taxon>Viridiplantae</taxon>
        <taxon>Chlorophyta</taxon>
        <taxon>Mamiellophyceae</taxon>
        <taxon>Mamiellales</taxon>
        <taxon>Mamiellaceae</taxon>
        <taxon>Micromonas</taxon>
    </lineage>
</organism>
<evidence type="ECO:0000256" key="4">
    <source>
        <dbReference type="ARBA" id="ARBA00022989"/>
    </source>
</evidence>
<feature type="transmembrane region" description="Helical" evidence="7">
    <location>
        <begin position="97"/>
        <end position="117"/>
    </location>
</feature>